<organism evidence="3 4">
    <name type="scientific">Nocardia terpenica</name>
    <dbReference type="NCBI Taxonomy" id="455432"/>
    <lineage>
        <taxon>Bacteria</taxon>
        <taxon>Bacillati</taxon>
        <taxon>Actinomycetota</taxon>
        <taxon>Actinomycetes</taxon>
        <taxon>Mycobacteriales</taxon>
        <taxon>Nocardiaceae</taxon>
        <taxon>Nocardia</taxon>
    </lineage>
</organism>
<evidence type="ECO:0000313" key="4">
    <source>
        <dbReference type="Proteomes" id="UP000076512"/>
    </source>
</evidence>
<feature type="domain" description="Activator of Hsp90 ATPase homologue 1/2-like C-terminal" evidence="2">
    <location>
        <begin position="17"/>
        <end position="145"/>
    </location>
</feature>
<dbReference type="Pfam" id="PF08327">
    <property type="entry name" value="AHSA1"/>
    <property type="match status" value="1"/>
</dbReference>
<dbReference type="Gene3D" id="3.30.530.20">
    <property type="match status" value="1"/>
</dbReference>
<gene>
    <name evidence="3" type="ORF">AWN90_24160</name>
</gene>
<dbReference type="InterPro" id="IPR013538">
    <property type="entry name" value="ASHA1/2-like_C"/>
</dbReference>
<accession>A0A164P3R4</accession>
<proteinExistence type="inferred from homology"/>
<protein>
    <submittedName>
        <fullName evidence="3">ATPase</fullName>
    </submittedName>
</protein>
<dbReference type="CDD" id="cd07814">
    <property type="entry name" value="SRPBCC_CalC_Aha1-like"/>
    <property type="match status" value="1"/>
</dbReference>
<keyword evidence="4" id="KW-1185">Reference proteome</keyword>
<dbReference type="OrthoDB" id="9803476at2"/>
<evidence type="ECO:0000259" key="2">
    <source>
        <dbReference type="Pfam" id="PF08327"/>
    </source>
</evidence>
<dbReference type="EMBL" id="LWGR01000004">
    <property type="protein sequence ID" value="KZM75081.1"/>
    <property type="molecule type" value="Genomic_DNA"/>
</dbReference>
<dbReference type="AlphaFoldDB" id="A0A164P3R4"/>
<evidence type="ECO:0000256" key="1">
    <source>
        <dbReference type="ARBA" id="ARBA00006817"/>
    </source>
</evidence>
<dbReference type="STRING" id="455432.AWN90_24160"/>
<dbReference type="InterPro" id="IPR023393">
    <property type="entry name" value="START-like_dom_sf"/>
</dbReference>
<comment type="similarity">
    <text evidence="1">Belongs to the AHA1 family.</text>
</comment>
<dbReference type="SUPFAM" id="SSF55961">
    <property type="entry name" value="Bet v1-like"/>
    <property type="match status" value="1"/>
</dbReference>
<comment type="caution">
    <text evidence="3">The sequence shown here is derived from an EMBL/GenBank/DDBJ whole genome shotgun (WGS) entry which is preliminary data.</text>
</comment>
<reference evidence="3 4" key="1">
    <citation type="submission" date="2016-04" db="EMBL/GenBank/DDBJ databases">
        <authorList>
            <person name="Evans L.H."/>
            <person name="Alamgir A."/>
            <person name="Owens N."/>
            <person name="Weber N.D."/>
            <person name="Virtaneva K."/>
            <person name="Barbian K."/>
            <person name="Babar A."/>
            <person name="Rosenke K."/>
        </authorList>
    </citation>
    <scope>NUCLEOTIDE SEQUENCE [LARGE SCALE GENOMIC DNA]</scope>
    <source>
        <strain evidence="3 4">IFM 0406</strain>
    </source>
</reference>
<evidence type="ECO:0000313" key="3">
    <source>
        <dbReference type="EMBL" id="KZM75081.1"/>
    </source>
</evidence>
<sequence length="157" mass="17429">MTTDDPTTIELDHFYPHPPAKVWRALTTPELMAQWMMQSTGFEPVVGTVFHMRGRAVPQTGFSGEIRCEVLEVVAPERLSMSWSDAQADTDTGWVITWRLRPEGTGTRMLFTHTGFDPDDPTSQLSRTIMRGGWPGMLERLAITLDAPAKSVPGPTG</sequence>
<dbReference type="Proteomes" id="UP000076512">
    <property type="component" value="Unassembled WGS sequence"/>
</dbReference>
<dbReference type="RefSeq" id="WP_067587268.1">
    <property type="nucleotide sequence ID" value="NZ_JABMCZ010000005.1"/>
</dbReference>
<name>A0A164P3R4_9NOCA</name>